<dbReference type="EMBL" id="CP002343">
    <property type="protein sequence ID" value="ADU48049.1"/>
    <property type="molecule type" value="Genomic_DNA"/>
</dbReference>
<dbReference type="NCBIfam" id="TIGR01313">
    <property type="entry name" value="therm_gnt_kin"/>
    <property type="match status" value="1"/>
</dbReference>
<dbReference type="InterPro" id="IPR031322">
    <property type="entry name" value="Shikimate/glucono_kinase"/>
</dbReference>
<dbReference type="PANTHER" id="PTHR43442">
    <property type="entry name" value="GLUCONOKINASE-RELATED"/>
    <property type="match status" value="1"/>
</dbReference>
<reference evidence="11 12" key="1">
    <citation type="journal article" date="2010" name="Stand. Genomic Sci.">
        <title>Complete genome sequence of Intrasporangium calvum type strain (7 KIP).</title>
        <authorList>
            <person name="Del Rio T.G."/>
            <person name="Chertkov O."/>
            <person name="Yasawong M."/>
            <person name="Lucas S."/>
            <person name="Deshpande S."/>
            <person name="Cheng J.F."/>
            <person name="Detter C."/>
            <person name="Tapia R."/>
            <person name="Han C."/>
            <person name="Goodwin L."/>
            <person name="Pitluck S."/>
            <person name="Liolios K."/>
            <person name="Ivanova N."/>
            <person name="Mavromatis K."/>
            <person name="Pati A."/>
            <person name="Chen A."/>
            <person name="Palaniappan K."/>
            <person name="Land M."/>
            <person name="Hauser L."/>
            <person name="Chang Y.J."/>
            <person name="Jeffries C.D."/>
            <person name="Rohde M."/>
            <person name="Pukall R."/>
            <person name="Sikorski J."/>
            <person name="Goker M."/>
            <person name="Woyke T."/>
            <person name="Bristow J."/>
            <person name="Eisen J.A."/>
            <person name="Markowitz V."/>
            <person name="Hugenholtz P."/>
            <person name="Kyrpides N.C."/>
            <person name="Klenk H.P."/>
            <person name="Lapidus A."/>
        </authorList>
    </citation>
    <scope>NUCLEOTIDE SEQUENCE [LARGE SCALE GENOMIC DNA]</scope>
    <source>
        <strain evidence="12">ATCC 23552 / DSM 43043 / JCM 3097 / NBRC 12989 / 7 KIP</strain>
    </source>
</reference>
<evidence type="ECO:0000256" key="6">
    <source>
        <dbReference type="ARBA" id="ARBA00022777"/>
    </source>
</evidence>
<dbReference type="KEGG" id="ica:Intca_1535"/>
<keyword evidence="4 10" id="KW-0808">Transferase</keyword>
<evidence type="ECO:0000256" key="8">
    <source>
        <dbReference type="ARBA" id="ARBA00023064"/>
    </source>
</evidence>
<dbReference type="RefSeq" id="WP_013492365.1">
    <property type="nucleotide sequence ID" value="NC_014830.1"/>
</dbReference>
<evidence type="ECO:0000256" key="4">
    <source>
        <dbReference type="ARBA" id="ARBA00022679"/>
    </source>
</evidence>
<proteinExistence type="inferred from homology"/>
<keyword evidence="8" id="KW-0311">Gluconate utilization</keyword>
<comment type="pathway">
    <text evidence="1">Carbohydrate acid metabolism.</text>
</comment>
<comment type="catalytic activity">
    <reaction evidence="9 10">
        <text>D-gluconate + ATP = 6-phospho-D-gluconate + ADP + H(+)</text>
        <dbReference type="Rhea" id="RHEA:19433"/>
        <dbReference type="ChEBI" id="CHEBI:15378"/>
        <dbReference type="ChEBI" id="CHEBI:18391"/>
        <dbReference type="ChEBI" id="CHEBI:30616"/>
        <dbReference type="ChEBI" id="CHEBI:58759"/>
        <dbReference type="ChEBI" id="CHEBI:456216"/>
        <dbReference type="EC" id="2.7.1.12"/>
    </reaction>
</comment>
<dbReference type="HOGENOM" id="CLU_077168_4_1_11"/>
<evidence type="ECO:0000256" key="10">
    <source>
        <dbReference type="RuleBase" id="RU363066"/>
    </source>
</evidence>
<evidence type="ECO:0000313" key="12">
    <source>
        <dbReference type="Proteomes" id="UP000008914"/>
    </source>
</evidence>
<evidence type="ECO:0000313" key="11">
    <source>
        <dbReference type="EMBL" id="ADU48049.1"/>
    </source>
</evidence>
<dbReference type="PANTHER" id="PTHR43442:SF3">
    <property type="entry name" value="GLUCONOKINASE-RELATED"/>
    <property type="match status" value="1"/>
</dbReference>
<name>E6S8C8_INTC7</name>
<dbReference type="InterPro" id="IPR006001">
    <property type="entry name" value="Therm_gnt_kin"/>
</dbReference>
<organism evidence="11 12">
    <name type="scientific">Intrasporangium calvum (strain ATCC 23552 / DSM 43043 / JCM 3097 / NBRC 12989 / NCIMB 10167 / NRRL B-3866 / 7 KIP)</name>
    <dbReference type="NCBI Taxonomy" id="710696"/>
    <lineage>
        <taxon>Bacteria</taxon>
        <taxon>Bacillati</taxon>
        <taxon>Actinomycetota</taxon>
        <taxon>Actinomycetes</taxon>
        <taxon>Micrococcales</taxon>
        <taxon>Intrasporangiaceae</taxon>
        <taxon>Intrasporangium</taxon>
    </lineage>
</organism>
<sequence length="172" mass="18609">MAAPRHVVLMGVSGNGKSTTGTLLAAELGRVFIEGDAFHPPENIAKMSSGVALDDTDRRPWLAALAAEVARLESSGQQSVMACSALRRRYRDWLREGYPELFFLLLDARYETLLERMGRRQHFMPPSLLQSQFDTLEPLEEDESGVVISVEAAPDQVVASALAALAAAAGPA</sequence>
<dbReference type="Gene3D" id="3.40.50.300">
    <property type="entry name" value="P-loop containing nucleotide triphosphate hydrolases"/>
    <property type="match status" value="1"/>
</dbReference>
<dbReference type="GO" id="GO:0005737">
    <property type="term" value="C:cytoplasm"/>
    <property type="evidence" value="ECO:0007669"/>
    <property type="project" value="TreeGrafter"/>
</dbReference>
<keyword evidence="7 10" id="KW-0067">ATP-binding</keyword>
<accession>E6S8C8</accession>
<dbReference type="Pfam" id="PF01202">
    <property type="entry name" value="SKI"/>
    <property type="match status" value="1"/>
</dbReference>
<keyword evidence="12" id="KW-1185">Reference proteome</keyword>
<dbReference type="CDD" id="cd02021">
    <property type="entry name" value="GntK"/>
    <property type="match status" value="1"/>
</dbReference>
<evidence type="ECO:0000256" key="7">
    <source>
        <dbReference type="ARBA" id="ARBA00022840"/>
    </source>
</evidence>
<dbReference type="FunFam" id="3.40.50.300:FF:000522">
    <property type="entry name" value="Gluconokinase"/>
    <property type="match status" value="1"/>
</dbReference>
<evidence type="ECO:0000256" key="5">
    <source>
        <dbReference type="ARBA" id="ARBA00022741"/>
    </source>
</evidence>
<dbReference type="InterPro" id="IPR027417">
    <property type="entry name" value="P-loop_NTPase"/>
</dbReference>
<dbReference type="Proteomes" id="UP000008914">
    <property type="component" value="Chromosome"/>
</dbReference>
<dbReference type="SUPFAM" id="SSF52540">
    <property type="entry name" value="P-loop containing nucleoside triphosphate hydrolases"/>
    <property type="match status" value="1"/>
</dbReference>
<dbReference type="AlphaFoldDB" id="E6S8C8"/>
<dbReference type="eggNOG" id="COG3265">
    <property type="taxonomic scope" value="Bacteria"/>
</dbReference>
<keyword evidence="5 10" id="KW-0547">Nucleotide-binding</keyword>
<dbReference type="GO" id="GO:0046316">
    <property type="term" value="F:gluconokinase activity"/>
    <property type="evidence" value="ECO:0007669"/>
    <property type="project" value="UniProtKB-EC"/>
</dbReference>
<dbReference type="STRING" id="710696.Intca_1535"/>
<dbReference type="GO" id="GO:0019521">
    <property type="term" value="P:D-gluconate metabolic process"/>
    <property type="evidence" value="ECO:0007669"/>
    <property type="project" value="UniProtKB-KW"/>
</dbReference>
<dbReference type="GO" id="GO:0005524">
    <property type="term" value="F:ATP binding"/>
    <property type="evidence" value="ECO:0007669"/>
    <property type="project" value="UniProtKB-KW"/>
</dbReference>
<dbReference type="EC" id="2.7.1.12" evidence="3 10"/>
<gene>
    <name evidence="11" type="ordered locus">Intca_1535</name>
</gene>
<evidence type="ECO:0000256" key="3">
    <source>
        <dbReference type="ARBA" id="ARBA00012054"/>
    </source>
</evidence>
<comment type="similarity">
    <text evidence="2 10">Belongs to the gluconokinase GntK/GntV family.</text>
</comment>
<protein>
    <recommendedName>
        <fullName evidence="3 10">Gluconokinase</fullName>
        <ecNumber evidence="3 10">2.7.1.12</ecNumber>
    </recommendedName>
</protein>
<evidence type="ECO:0000256" key="2">
    <source>
        <dbReference type="ARBA" id="ARBA00008420"/>
    </source>
</evidence>
<keyword evidence="6 10" id="KW-0418">Kinase</keyword>
<evidence type="ECO:0000256" key="1">
    <source>
        <dbReference type="ARBA" id="ARBA00004761"/>
    </source>
</evidence>
<evidence type="ECO:0000256" key="9">
    <source>
        <dbReference type="ARBA" id="ARBA00048090"/>
    </source>
</evidence>